<proteinExistence type="predicted"/>
<gene>
    <name evidence="1" type="ORF">BDR25DRAFT_28659</name>
</gene>
<keyword evidence="2" id="KW-1185">Reference proteome</keyword>
<evidence type="ECO:0000313" key="1">
    <source>
        <dbReference type="EMBL" id="KAF2470973.1"/>
    </source>
</evidence>
<accession>A0ACB6QVF9</accession>
<name>A0ACB6QVF9_9PLEO</name>
<sequence>MNPDSPVKISRTLIDATVAGTPTQAEWPILRPENELSASTIASFVGDPNSSDNPFDGVFDPSAQNPEHDGDAVISVRGNSREAEESEYIQAHNSKASNIGTGASAYIDAFPNTQDDVLGSQVPHKQTHQDQAESVGVATSRHLSKSAIPVPKNLHTCPRLRRAQRGSTKWPLLDIESPPNTLSPLTGHLQNDSKDINPQWPCSSEEGCSPVSEFKSLDQSSSLRQALDVSPLSSKTSESSSTEKLPDPDARFGSRVKRLSNHSLKSGLGPVLTISDDADGVLLGTSSPIPDVPPLPNVTSQKPPQGRSLSALAGRITRERIPSSFSSRSRRSRSGTPQYSECGTGGFGSTRILPIRSMELPRKSSVASDPKPSPSSASNPQDIMKTTQRCTPNLLHSREEFPPPHSGVSSKLQSAAEGLVPIQKAQFSVQNTRKPTRGTHPTSAPVPLRDKGRIASNGANNIEVPRPVQFLGGQPFETKCFRRGNSTSNPRVDSPTSYGDCASGGSRSSILLQAGRPSTEPHQSRQARSTPVISIMPNQPNPAAASHRVPILRDQTQMKAPKFDFVPSPEPIVNPDGGTSKVKLKKSFRNFFQKKENKQITTTAGLKEPKRLSVTMQGSALAKRFRSSVNLSKATGSKESQLQLQSDAGKDQSPVRNADNLVVGLPNSTSPTAEVVYPLSSIPSSDIIAEIMNYINSLPPDSIDRLKGLQIAQVLVQAIEQVKQAKIAAQKAKEYARDAALHANTADITLKMVQSLVGSKVPLDTVEGIVELISHSASSTATQAPLS</sequence>
<evidence type="ECO:0000313" key="2">
    <source>
        <dbReference type="Proteomes" id="UP000799755"/>
    </source>
</evidence>
<reference evidence="1" key="1">
    <citation type="journal article" date="2020" name="Stud. Mycol.">
        <title>101 Dothideomycetes genomes: a test case for predicting lifestyles and emergence of pathogens.</title>
        <authorList>
            <person name="Haridas S."/>
            <person name="Albert R."/>
            <person name="Binder M."/>
            <person name="Bloem J."/>
            <person name="Labutti K."/>
            <person name="Salamov A."/>
            <person name="Andreopoulos B."/>
            <person name="Baker S."/>
            <person name="Barry K."/>
            <person name="Bills G."/>
            <person name="Bluhm B."/>
            <person name="Cannon C."/>
            <person name="Castanera R."/>
            <person name="Culley D."/>
            <person name="Daum C."/>
            <person name="Ezra D."/>
            <person name="Gonzalez J."/>
            <person name="Henrissat B."/>
            <person name="Kuo A."/>
            <person name="Liang C."/>
            <person name="Lipzen A."/>
            <person name="Lutzoni F."/>
            <person name="Magnuson J."/>
            <person name="Mondo S."/>
            <person name="Nolan M."/>
            <person name="Ohm R."/>
            <person name="Pangilinan J."/>
            <person name="Park H.-J."/>
            <person name="Ramirez L."/>
            <person name="Alfaro M."/>
            <person name="Sun H."/>
            <person name="Tritt A."/>
            <person name="Yoshinaga Y."/>
            <person name="Zwiers L.-H."/>
            <person name="Turgeon B."/>
            <person name="Goodwin S."/>
            <person name="Spatafora J."/>
            <person name="Crous P."/>
            <person name="Grigoriev I."/>
        </authorList>
    </citation>
    <scope>NUCLEOTIDE SEQUENCE</scope>
    <source>
        <strain evidence="1">ATCC 200398</strain>
    </source>
</reference>
<dbReference type="Proteomes" id="UP000799755">
    <property type="component" value="Unassembled WGS sequence"/>
</dbReference>
<organism evidence="1 2">
    <name type="scientific">Lindgomyces ingoldianus</name>
    <dbReference type="NCBI Taxonomy" id="673940"/>
    <lineage>
        <taxon>Eukaryota</taxon>
        <taxon>Fungi</taxon>
        <taxon>Dikarya</taxon>
        <taxon>Ascomycota</taxon>
        <taxon>Pezizomycotina</taxon>
        <taxon>Dothideomycetes</taxon>
        <taxon>Pleosporomycetidae</taxon>
        <taxon>Pleosporales</taxon>
        <taxon>Lindgomycetaceae</taxon>
        <taxon>Lindgomyces</taxon>
    </lineage>
</organism>
<comment type="caution">
    <text evidence="1">The sequence shown here is derived from an EMBL/GenBank/DDBJ whole genome shotgun (WGS) entry which is preliminary data.</text>
</comment>
<protein>
    <submittedName>
        <fullName evidence="1">Uncharacterized protein</fullName>
    </submittedName>
</protein>
<dbReference type="EMBL" id="MU003506">
    <property type="protein sequence ID" value="KAF2470973.1"/>
    <property type="molecule type" value="Genomic_DNA"/>
</dbReference>